<keyword evidence="7 9" id="KW-1015">Disulfide bond</keyword>
<keyword evidence="12" id="KW-1185">Reference proteome</keyword>
<keyword evidence="3" id="KW-0732">Signal</keyword>
<dbReference type="EMBL" id="SLWN01000005">
    <property type="protein sequence ID" value="TCO30328.1"/>
    <property type="molecule type" value="Genomic_DNA"/>
</dbReference>
<dbReference type="InterPro" id="IPR009003">
    <property type="entry name" value="Peptidase_S1_PA"/>
</dbReference>
<dbReference type="InterPro" id="IPR001316">
    <property type="entry name" value="Pept_S1A_streptogrisin"/>
</dbReference>
<dbReference type="RefSeq" id="WP_132209996.1">
    <property type="nucleotide sequence ID" value="NZ_SLWN01000005.1"/>
</dbReference>
<accession>A0A4R2HK40</accession>
<protein>
    <submittedName>
        <fullName evidence="11">Streptogrisin C</fullName>
    </submittedName>
</protein>
<evidence type="ECO:0000313" key="12">
    <source>
        <dbReference type="Proteomes" id="UP000294508"/>
    </source>
</evidence>
<dbReference type="Gene3D" id="3.30.300.50">
    <property type="match status" value="1"/>
</dbReference>
<evidence type="ECO:0000313" key="11">
    <source>
        <dbReference type="EMBL" id="TCO30328.1"/>
    </source>
</evidence>
<proteinExistence type="inferred from homology"/>
<comment type="caution">
    <text evidence="11">The sequence shown here is derived from an EMBL/GenBank/DDBJ whole genome shotgun (WGS) entry which is preliminary data.</text>
</comment>
<feature type="disulfide bond" evidence="9">
    <location>
        <begin position="320"/>
        <end position="350"/>
    </location>
</feature>
<dbReference type="GO" id="GO:0005576">
    <property type="term" value="C:extracellular region"/>
    <property type="evidence" value="ECO:0007669"/>
    <property type="project" value="InterPro"/>
</dbReference>
<organism evidence="11 12">
    <name type="scientific">Kribbella steppae</name>
    <dbReference type="NCBI Taxonomy" id="2512223"/>
    <lineage>
        <taxon>Bacteria</taxon>
        <taxon>Bacillati</taxon>
        <taxon>Actinomycetota</taxon>
        <taxon>Actinomycetes</taxon>
        <taxon>Propionibacteriales</taxon>
        <taxon>Kribbellaceae</taxon>
        <taxon>Kribbella</taxon>
    </lineage>
</organism>
<evidence type="ECO:0000256" key="4">
    <source>
        <dbReference type="ARBA" id="ARBA00022801"/>
    </source>
</evidence>
<feature type="disulfide bond" evidence="9">
    <location>
        <begin position="197"/>
        <end position="218"/>
    </location>
</feature>
<feature type="active site" description="Charge relay system" evidence="8">
    <location>
        <position position="244"/>
    </location>
</feature>
<keyword evidence="4" id="KW-0378">Hydrolase</keyword>
<evidence type="ECO:0000256" key="6">
    <source>
        <dbReference type="ARBA" id="ARBA00023145"/>
    </source>
</evidence>
<reference evidence="11 12" key="1">
    <citation type="journal article" date="2015" name="Stand. Genomic Sci.">
        <title>Genomic Encyclopedia of Bacterial and Archaeal Type Strains, Phase III: the genomes of soil and plant-associated and newly described type strains.</title>
        <authorList>
            <person name="Whitman W.B."/>
            <person name="Woyke T."/>
            <person name="Klenk H.P."/>
            <person name="Zhou Y."/>
            <person name="Lilburn T.G."/>
            <person name="Beck B.J."/>
            <person name="De Vos P."/>
            <person name="Vandamme P."/>
            <person name="Eisen J.A."/>
            <person name="Garrity G."/>
            <person name="Hugenholtz P."/>
            <person name="Kyrpides N.C."/>
        </authorList>
    </citation>
    <scope>NUCLEOTIDE SEQUENCE [LARGE SCALE GENOMIC DNA]</scope>
    <source>
        <strain evidence="11 12">VKM Ac-2572</strain>
    </source>
</reference>
<dbReference type="GO" id="GO:0006508">
    <property type="term" value="P:proteolysis"/>
    <property type="evidence" value="ECO:0007669"/>
    <property type="project" value="UniProtKB-KW"/>
</dbReference>
<evidence type="ECO:0000256" key="5">
    <source>
        <dbReference type="ARBA" id="ARBA00022825"/>
    </source>
</evidence>
<dbReference type="PRINTS" id="PR00861">
    <property type="entry name" value="ALYTICPTASE"/>
</dbReference>
<evidence type="ECO:0000259" key="10">
    <source>
        <dbReference type="Pfam" id="PF02983"/>
    </source>
</evidence>
<evidence type="ECO:0000256" key="3">
    <source>
        <dbReference type="ARBA" id="ARBA00022729"/>
    </source>
</evidence>
<keyword evidence="2" id="KW-0645">Protease</keyword>
<gene>
    <name evidence="11" type="ORF">EV652_105322</name>
</gene>
<dbReference type="SUPFAM" id="SSF50494">
    <property type="entry name" value="Trypsin-like serine proteases"/>
    <property type="match status" value="1"/>
</dbReference>
<name>A0A4R2HK40_9ACTN</name>
<keyword evidence="6" id="KW-0865">Zymogen</keyword>
<evidence type="ECO:0000256" key="1">
    <source>
        <dbReference type="ARBA" id="ARBA00007664"/>
    </source>
</evidence>
<feature type="active site" description="Charge relay system" evidence="8">
    <location>
        <position position="326"/>
    </location>
</feature>
<sequence>MSARYRVGAAFAGVVVLTAAGLVAANWANAESRSERKTAQAGPVDQVTDKSSLVADGLESELGSKAVGSYYDDAGKLVVAVSDLSTAQLVRQAGAIPKLVRFTADQLNAVQAELNRLAAGSSAGKVRSWYVDPISGTVVVTVPKGARDAITERFLERAKANGDQVTIRTVAGRVTTTADDFSLRGGVQVDKNTGYVCSLGFNARTTKGTRIFLTAGHCTAGKPSFSRNGYVLGNTRTSSFPGNDFGTVGVIEGWDQQGYIEGWGAGNVAVKGIANATVGSTLCKSGKSTGWTCGRIVARNVTVNYGSNKVVRGLFQHSACVEAGDSGGANMTGNYAQGITSGAALINGQCLEKYGQTNESYAQPVAEALKSTKSRLVLSN</sequence>
<evidence type="ECO:0000256" key="7">
    <source>
        <dbReference type="ARBA" id="ARBA00023157"/>
    </source>
</evidence>
<dbReference type="Pfam" id="PF02983">
    <property type="entry name" value="Pro_Al_protease"/>
    <property type="match status" value="1"/>
</dbReference>
<dbReference type="Gene3D" id="2.40.10.10">
    <property type="entry name" value="Trypsin-like serine proteases"/>
    <property type="match status" value="2"/>
</dbReference>
<dbReference type="InterPro" id="IPR004236">
    <property type="entry name" value="Pept_S1_alpha_lytic"/>
</dbReference>
<dbReference type="InterPro" id="IPR037295">
    <property type="entry name" value="Alpha-lytic_protease_prodomain"/>
</dbReference>
<feature type="active site" description="Charge relay system" evidence="8">
    <location>
        <position position="217"/>
    </location>
</feature>
<dbReference type="OrthoDB" id="3744945at2"/>
<evidence type="ECO:0000256" key="8">
    <source>
        <dbReference type="PIRSR" id="PIRSR001134-1"/>
    </source>
</evidence>
<feature type="domain" description="Peptidase S1A alpha-lytic prodomain" evidence="10">
    <location>
        <begin position="103"/>
        <end position="161"/>
    </location>
</feature>
<dbReference type="InterPro" id="IPR043504">
    <property type="entry name" value="Peptidase_S1_PA_chymotrypsin"/>
</dbReference>
<dbReference type="GO" id="GO:0004252">
    <property type="term" value="F:serine-type endopeptidase activity"/>
    <property type="evidence" value="ECO:0007669"/>
    <property type="project" value="InterPro"/>
</dbReference>
<keyword evidence="5" id="KW-0720">Serine protease</keyword>
<dbReference type="CDD" id="cd21112">
    <property type="entry name" value="alphaLP-like"/>
    <property type="match status" value="1"/>
</dbReference>
<dbReference type="SUPFAM" id="SSF54806">
    <property type="entry name" value="Alpha-lytic protease prodomain"/>
    <property type="match status" value="1"/>
</dbReference>
<dbReference type="AlphaFoldDB" id="A0A4R2HK40"/>
<comment type="similarity">
    <text evidence="1">Belongs to the peptidase S1 family.</text>
</comment>
<dbReference type="PIRSF" id="PIRSF001134">
    <property type="entry name" value="Streptogrisin"/>
    <property type="match status" value="1"/>
</dbReference>
<evidence type="ECO:0000256" key="9">
    <source>
        <dbReference type="PIRSR" id="PIRSR001134-2"/>
    </source>
</evidence>
<feature type="disulfide bond" evidence="9">
    <location>
        <begin position="283"/>
        <end position="293"/>
    </location>
</feature>
<dbReference type="Proteomes" id="UP000294508">
    <property type="component" value="Unassembled WGS sequence"/>
</dbReference>
<evidence type="ECO:0000256" key="2">
    <source>
        <dbReference type="ARBA" id="ARBA00022670"/>
    </source>
</evidence>
<dbReference type="InterPro" id="IPR035070">
    <property type="entry name" value="Streptogrisin_prodomain"/>
</dbReference>